<keyword evidence="3" id="KW-1185">Reference proteome</keyword>
<gene>
    <name evidence="2" type="ORF">FISHEDRAFT_44855</name>
</gene>
<evidence type="ECO:0000313" key="3">
    <source>
        <dbReference type="Proteomes" id="UP000054144"/>
    </source>
</evidence>
<protein>
    <recommendedName>
        <fullName evidence="4">Integrase catalytic domain-containing protein</fullName>
    </recommendedName>
</protein>
<evidence type="ECO:0000256" key="1">
    <source>
        <dbReference type="SAM" id="MobiDB-lite"/>
    </source>
</evidence>
<dbReference type="AlphaFoldDB" id="A0A0D7AAJ3"/>
<evidence type="ECO:0000313" key="2">
    <source>
        <dbReference type="EMBL" id="KIY47705.1"/>
    </source>
</evidence>
<accession>A0A0D7AAJ3</accession>
<name>A0A0D7AAJ3_9AGAR</name>
<evidence type="ECO:0008006" key="4">
    <source>
        <dbReference type="Google" id="ProtNLM"/>
    </source>
</evidence>
<feature type="non-terminal residue" evidence="2">
    <location>
        <position position="1"/>
    </location>
</feature>
<dbReference type="PANTHER" id="PTHR46177">
    <property type="entry name" value="INTEGRASE CATALYTIC DOMAIN-CONTAINING PROTEIN"/>
    <property type="match status" value="1"/>
</dbReference>
<proteinExistence type="predicted"/>
<dbReference type="PANTHER" id="PTHR46177:SF1">
    <property type="entry name" value="INTEGRASE CATALYTIC DOMAIN-CONTAINING PROTEIN"/>
    <property type="match status" value="1"/>
</dbReference>
<sequence>EALLVDQYPQLPVLIQKYIHEGVKQADIPVMLQDDHKLPKIGLRSIERIIKQHGLITTRHSGLSDVEKGNAILDLSEEDPLGRWGSRKMKEELARTKGVHISRKFIQTFRQIHDPDGSDRRNPHTKKVHTNHLWSSGPNEEWCVDGHEKMLPTMGISVYGVIDKFSRLELRLWALPTARDSLILPGLFLQVAQDIGGIPLTTTSDMGGELGYFIRSTASTILLTIRFGANYMLYSALYLPGLDESIPPHRSTKSIFNITRERAWRPMFHQTFANIIHFYKTGQLDAGFHPDDPVHETIACWIWAKIVQAKLDEIVAQNRVHRVRYQKKSLLPTGGRHIDFYNQPERWGGHNMLVPVPRDVLDDLYSKYARPDLMSFVPNAWEVFCRNAYEQIGSPDLLAKEGWNIFTSIIALVNAG</sequence>
<dbReference type="OrthoDB" id="5392716at2759"/>
<feature type="compositionally biased region" description="Basic and acidic residues" evidence="1">
    <location>
        <begin position="113"/>
        <end position="122"/>
    </location>
</feature>
<dbReference type="Proteomes" id="UP000054144">
    <property type="component" value="Unassembled WGS sequence"/>
</dbReference>
<dbReference type="EMBL" id="KN881929">
    <property type="protein sequence ID" value="KIY47705.1"/>
    <property type="molecule type" value="Genomic_DNA"/>
</dbReference>
<feature type="region of interest" description="Disordered" evidence="1">
    <location>
        <begin position="113"/>
        <end position="132"/>
    </location>
</feature>
<reference evidence="2 3" key="1">
    <citation type="journal article" date="2015" name="Fungal Genet. Biol.">
        <title>Evolution of novel wood decay mechanisms in Agaricales revealed by the genome sequences of Fistulina hepatica and Cylindrobasidium torrendii.</title>
        <authorList>
            <person name="Floudas D."/>
            <person name="Held B.W."/>
            <person name="Riley R."/>
            <person name="Nagy L.G."/>
            <person name="Koehler G."/>
            <person name="Ransdell A.S."/>
            <person name="Younus H."/>
            <person name="Chow J."/>
            <person name="Chiniquy J."/>
            <person name="Lipzen A."/>
            <person name="Tritt A."/>
            <person name="Sun H."/>
            <person name="Haridas S."/>
            <person name="LaButti K."/>
            <person name="Ohm R.A."/>
            <person name="Kues U."/>
            <person name="Blanchette R.A."/>
            <person name="Grigoriev I.V."/>
            <person name="Minto R.E."/>
            <person name="Hibbett D.S."/>
        </authorList>
    </citation>
    <scope>NUCLEOTIDE SEQUENCE [LARGE SCALE GENOMIC DNA]</scope>
    <source>
        <strain evidence="2 3">ATCC 64428</strain>
    </source>
</reference>
<organism evidence="2 3">
    <name type="scientific">Fistulina hepatica ATCC 64428</name>
    <dbReference type="NCBI Taxonomy" id="1128425"/>
    <lineage>
        <taxon>Eukaryota</taxon>
        <taxon>Fungi</taxon>
        <taxon>Dikarya</taxon>
        <taxon>Basidiomycota</taxon>
        <taxon>Agaricomycotina</taxon>
        <taxon>Agaricomycetes</taxon>
        <taxon>Agaricomycetidae</taxon>
        <taxon>Agaricales</taxon>
        <taxon>Fistulinaceae</taxon>
        <taxon>Fistulina</taxon>
    </lineage>
</organism>